<protein>
    <recommendedName>
        <fullName evidence="3">Terminase small subunit</fullName>
    </recommendedName>
</protein>
<proteinExistence type="predicted"/>
<accession>A0ABT3FWS3</accession>
<reference evidence="1" key="1">
    <citation type="submission" date="2022-10" db="EMBL/GenBank/DDBJ databases">
        <title>Luteolibacter sp. GHJ8, whole genome shotgun sequencing project.</title>
        <authorList>
            <person name="Zhao G."/>
            <person name="Shen L."/>
        </authorList>
    </citation>
    <scope>NUCLEOTIDE SEQUENCE</scope>
    <source>
        <strain evidence="1">GHJ8</strain>
    </source>
</reference>
<keyword evidence="2" id="KW-1185">Reference proteome</keyword>
<dbReference type="RefSeq" id="WP_264510064.1">
    <property type="nucleotide sequence ID" value="NZ_JAPDDR010000001.1"/>
</dbReference>
<name>A0ABT3FWS3_9BACT</name>
<gene>
    <name evidence="1" type="ORF">OJ996_00535</name>
</gene>
<evidence type="ECO:0008006" key="3">
    <source>
        <dbReference type="Google" id="ProtNLM"/>
    </source>
</evidence>
<evidence type="ECO:0000313" key="1">
    <source>
        <dbReference type="EMBL" id="MCW1912040.1"/>
    </source>
</evidence>
<dbReference type="Proteomes" id="UP001165653">
    <property type="component" value="Unassembled WGS sequence"/>
</dbReference>
<dbReference type="EMBL" id="JAPDDR010000001">
    <property type="protein sequence ID" value="MCW1912040.1"/>
    <property type="molecule type" value="Genomic_DNA"/>
</dbReference>
<evidence type="ECO:0000313" key="2">
    <source>
        <dbReference type="Proteomes" id="UP001165653"/>
    </source>
</evidence>
<sequence length="163" mass="18464">MSDENCEGEKLAASQKPKGRYKLNSRQLLFARLVGEGKSLREAYRRAYSVSAPHGAAMLARHPAVVEEIARRRAEAEEASVLKRNEVLELLTSIILTPVADLDVNHPLVQEYTLTRRGEIETLRVKALSKMDAIKLLGLMCGWMKQDNEVQPMTFVLKKMWED</sequence>
<comment type="caution">
    <text evidence="1">The sequence shown here is derived from an EMBL/GenBank/DDBJ whole genome shotgun (WGS) entry which is preliminary data.</text>
</comment>
<organism evidence="1 2">
    <name type="scientific">Luteolibacter rhizosphaerae</name>
    <dbReference type="NCBI Taxonomy" id="2989719"/>
    <lineage>
        <taxon>Bacteria</taxon>
        <taxon>Pseudomonadati</taxon>
        <taxon>Verrucomicrobiota</taxon>
        <taxon>Verrucomicrobiia</taxon>
        <taxon>Verrucomicrobiales</taxon>
        <taxon>Verrucomicrobiaceae</taxon>
        <taxon>Luteolibacter</taxon>
    </lineage>
</organism>